<protein>
    <recommendedName>
        <fullName evidence="5">Salicylate hydroxylase</fullName>
    </recommendedName>
</protein>
<dbReference type="Proteomes" id="UP001139516">
    <property type="component" value="Unassembled WGS sequence"/>
</dbReference>
<dbReference type="RefSeq" id="WP_248669223.1">
    <property type="nucleotide sequence ID" value="NZ_JALPRX010000108.1"/>
</dbReference>
<dbReference type="EMBL" id="JALPRX010000108">
    <property type="protein sequence ID" value="MCK8787172.1"/>
    <property type="molecule type" value="Genomic_DNA"/>
</dbReference>
<evidence type="ECO:0008006" key="5">
    <source>
        <dbReference type="Google" id="ProtNLM"/>
    </source>
</evidence>
<comment type="caution">
    <text evidence="3">The sequence shown here is derived from an EMBL/GenBank/DDBJ whole genome shotgun (WGS) entry which is preliminary data.</text>
</comment>
<dbReference type="PANTHER" id="PTHR13789">
    <property type="entry name" value="MONOOXYGENASE"/>
    <property type="match status" value="1"/>
</dbReference>
<dbReference type="AlphaFoldDB" id="A0A9X1YEH1"/>
<dbReference type="PRINTS" id="PR00420">
    <property type="entry name" value="RNGMNOXGNASE"/>
</dbReference>
<name>A0A9X1YEH1_9PROT</name>
<keyword evidence="1" id="KW-0560">Oxidoreductase</keyword>
<keyword evidence="2" id="KW-0503">Monooxygenase</keyword>
<dbReference type="InterPro" id="IPR036188">
    <property type="entry name" value="FAD/NAD-bd_sf"/>
</dbReference>
<dbReference type="GO" id="GO:0004497">
    <property type="term" value="F:monooxygenase activity"/>
    <property type="evidence" value="ECO:0007669"/>
    <property type="project" value="UniProtKB-KW"/>
</dbReference>
<gene>
    <name evidence="3" type="ORF">M0638_22620</name>
</gene>
<evidence type="ECO:0000256" key="1">
    <source>
        <dbReference type="ARBA" id="ARBA00023002"/>
    </source>
</evidence>
<organism evidence="3 4">
    <name type="scientific">Roseomonas acroporae</name>
    <dbReference type="NCBI Taxonomy" id="2937791"/>
    <lineage>
        <taxon>Bacteria</taxon>
        <taxon>Pseudomonadati</taxon>
        <taxon>Pseudomonadota</taxon>
        <taxon>Alphaproteobacteria</taxon>
        <taxon>Acetobacterales</taxon>
        <taxon>Roseomonadaceae</taxon>
        <taxon>Roseomonas</taxon>
    </lineage>
</organism>
<dbReference type="PANTHER" id="PTHR13789:SF309">
    <property type="entry name" value="PUTATIVE (AFU_ORTHOLOGUE AFUA_6G14510)-RELATED"/>
    <property type="match status" value="1"/>
</dbReference>
<proteinExistence type="predicted"/>
<evidence type="ECO:0000313" key="3">
    <source>
        <dbReference type="EMBL" id="MCK8787172.1"/>
    </source>
</evidence>
<dbReference type="InterPro" id="IPR050493">
    <property type="entry name" value="FAD-dep_Monooxygenase_BioMet"/>
</dbReference>
<dbReference type="SUPFAM" id="SSF51905">
    <property type="entry name" value="FAD/NAD(P)-binding domain"/>
    <property type="match status" value="1"/>
</dbReference>
<sequence>MRIGIIGSGVAGSLLAEGLLGAPGIDLALFERAGAGEHAGAGTGLNLGPNALKALRLHMPARHAALRAASLPWRRWTVALTDGRPLLDLDLLRIAEEPGARIRWSELYRLLRAPLAAVAPGPVRGGHALEALEADAAGRLVPVFRRPDGTLARDGGFDLLVGADGRYSRLRALTAGEPVPRQLGLCIWRLLVPAEASAGCPFDDYGQWFNGHARLLAFRVPGGAVYVAGAFPLPPDGAIPEAARSVACQQALFTPPDGAPCPAVAWMLERVAAGFGDIHWARIQETPLLRRAAEGRALFLGDAAQGMVPTLGQGATQAMEDGVLAAPVLRAGGDPAALSAAVAARRDARVAFARDLSWQASDTMLDADPVAGTRRKGEAAFLASLRRLYTEVG</sequence>
<dbReference type="Gene3D" id="3.50.50.60">
    <property type="entry name" value="FAD/NAD(P)-binding domain"/>
    <property type="match status" value="1"/>
</dbReference>
<evidence type="ECO:0000313" key="4">
    <source>
        <dbReference type="Proteomes" id="UP001139516"/>
    </source>
</evidence>
<accession>A0A9X1YEH1</accession>
<evidence type="ECO:0000256" key="2">
    <source>
        <dbReference type="ARBA" id="ARBA00023033"/>
    </source>
</evidence>
<reference evidence="3" key="1">
    <citation type="submission" date="2022-04" db="EMBL/GenBank/DDBJ databases">
        <title>Roseomonas acroporae sp. nov., isolated from coral Acropora digitifera.</title>
        <authorList>
            <person name="Sun H."/>
        </authorList>
    </citation>
    <scope>NUCLEOTIDE SEQUENCE</scope>
    <source>
        <strain evidence="3">NAR14</strain>
    </source>
</reference>
<keyword evidence="4" id="KW-1185">Reference proteome</keyword>